<accession>A0ABP8CIL8</accession>
<comment type="caution">
    <text evidence="1">The sequence shown here is derived from an EMBL/GenBank/DDBJ whole genome shotgun (WGS) entry which is preliminary data.</text>
</comment>
<reference evidence="2" key="1">
    <citation type="journal article" date="2019" name="Int. J. Syst. Evol. Microbiol.">
        <title>The Global Catalogue of Microorganisms (GCM) 10K type strain sequencing project: providing services to taxonomists for standard genome sequencing and annotation.</title>
        <authorList>
            <consortium name="The Broad Institute Genomics Platform"/>
            <consortium name="The Broad Institute Genome Sequencing Center for Infectious Disease"/>
            <person name="Wu L."/>
            <person name="Ma J."/>
        </authorList>
    </citation>
    <scope>NUCLEOTIDE SEQUENCE [LARGE SCALE GENOMIC DNA]</scope>
    <source>
        <strain evidence="2">JCM 17630</strain>
    </source>
</reference>
<evidence type="ECO:0000313" key="1">
    <source>
        <dbReference type="EMBL" id="GAA4239750.1"/>
    </source>
</evidence>
<dbReference type="Proteomes" id="UP001501496">
    <property type="component" value="Unassembled WGS sequence"/>
</dbReference>
<keyword evidence="2" id="KW-1185">Reference proteome</keyword>
<name>A0ABP8CIL8_9FLAO</name>
<proteinExistence type="predicted"/>
<organism evidence="1 2">
    <name type="scientific">Postechiella marina</name>
    <dbReference type="NCBI Taxonomy" id="943941"/>
    <lineage>
        <taxon>Bacteria</taxon>
        <taxon>Pseudomonadati</taxon>
        <taxon>Bacteroidota</taxon>
        <taxon>Flavobacteriia</taxon>
        <taxon>Flavobacteriales</taxon>
        <taxon>Flavobacteriaceae</taxon>
        <taxon>Postechiella</taxon>
    </lineage>
</organism>
<evidence type="ECO:0000313" key="2">
    <source>
        <dbReference type="Proteomes" id="UP001501496"/>
    </source>
</evidence>
<dbReference type="EMBL" id="BAABCA010000015">
    <property type="protein sequence ID" value="GAA4239750.1"/>
    <property type="molecule type" value="Genomic_DNA"/>
</dbReference>
<dbReference type="RefSeq" id="WP_344789670.1">
    <property type="nucleotide sequence ID" value="NZ_BAABCA010000015.1"/>
</dbReference>
<sequence>MTEEQNKLWNKIQNFEIDDIGSSFTFTDRLARENDWSIEYSLRTILEYKKFIFLITISDFPQTPSDQIDQVWHLHLLYTESYWIELCKNTINKNIHHGPTKGSEERTLFKEQYSKTLDFYESIFNEKPPSDIWVDIDTRFNEIHFTRVNRKRNWIIPKLRFKK</sequence>
<gene>
    <name evidence="1" type="ORF">GCM10022291_35160</name>
</gene>
<protein>
    <submittedName>
        <fullName evidence="1">Uncharacterized protein</fullName>
    </submittedName>
</protein>